<organism evidence="2 3">
    <name type="scientific">Halobacterium hubeiense</name>
    <dbReference type="NCBI Taxonomy" id="1407499"/>
    <lineage>
        <taxon>Archaea</taxon>
        <taxon>Methanobacteriati</taxon>
        <taxon>Methanobacteriota</taxon>
        <taxon>Stenosarchaea group</taxon>
        <taxon>Halobacteria</taxon>
        <taxon>Halobacteriales</taxon>
        <taxon>Halobacteriaceae</taxon>
        <taxon>Halobacterium</taxon>
    </lineage>
</organism>
<feature type="transmembrane region" description="Helical" evidence="1">
    <location>
        <begin position="9"/>
        <end position="28"/>
    </location>
</feature>
<keyword evidence="1" id="KW-0812">Transmembrane</keyword>
<dbReference type="KEGG" id="hhb:Hhub_4076"/>
<evidence type="ECO:0008006" key="4">
    <source>
        <dbReference type="Google" id="ProtNLM"/>
    </source>
</evidence>
<reference evidence="3" key="1">
    <citation type="journal article" date="2016" name="Environ. Microbiol.">
        <title>The complete genome of a viable archaeum isolated from 123-million-year-old rock salt.</title>
        <authorList>
            <person name="Jaakkola S.T."/>
            <person name="Pfeiffer F."/>
            <person name="Ravantti J.J."/>
            <person name="Guo Q."/>
            <person name="Liu Y."/>
            <person name="Chen X."/>
            <person name="Ma H."/>
            <person name="Yang C."/>
            <person name="Oksanen H.M."/>
            <person name="Bamford D.H."/>
        </authorList>
    </citation>
    <scope>NUCLEOTIDE SEQUENCE</scope>
    <source>
        <strain evidence="3">JI20-1</strain>
        <plasmid evidence="3">Plasmid pSTJ001</plasmid>
    </source>
</reference>
<keyword evidence="1" id="KW-1133">Transmembrane helix</keyword>
<evidence type="ECO:0000313" key="3">
    <source>
        <dbReference type="Proteomes" id="UP000066737"/>
    </source>
</evidence>
<dbReference type="AlphaFoldDB" id="A0A0U5D1K8"/>
<geneLocation type="plasmid" evidence="3">
    <name>pSTJ001</name>
</geneLocation>
<dbReference type="Proteomes" id="UP000066737">
    <property type="component" value="Plasmid pSTJ001"/>
</dbReference>
<keyword evidence="3" id="KW-1185">Reference proteome</keyword>
<dbReference type="EMBL" id="LN831303">
    <property type="protein sequence ID" value="CQH63425.1"/>
    <property type="molecule type" value="Genomic_DNA"/>
</dbReference>
<evidence type="ECO:0000313" key="2">
    <source>
        <dbReference type="EMBL" id="CQH63425.1"/>
    </source>
</evidence>
<name>A0A0U5D1K8_9EURY</name>
<dbReference type="RefSeq" id="WP_059058447.1">
    <property type="nucleotide sequence ID" value="NZ_CEML01000004.1"/>
</dbReference>
<proteinExistence type="predicted"/>
<protein>
    <recommendedName>
        <fullName evidence="4">Multidrug transporter</fullName>
    </recommendedName>
</protein>
<feature type="transmembrane region" description="Helical" evidence="1">
    <location>
        <begin position="40"/>
        <end position="60"/>
    </location>
</feature>
<keyword evidence="1" id="KW-0472">Membrane</keyword>
<dbReference type="GeneID" id="26660425"/>
<accession>A0A0U5D1K8</accession>
<sequence>MLPRDDSRLGTLVGLAAVLVAVGGSVLFDWEWGSGLTQPVPFVVGVLAALAAVGVTMRLVRD</sequence>
<evidence type="ECO:0000256" key="1">
    <source>
        <dbReference type="SAM" id="Phobius"/>
    </source>
</evidence>
<gene>
    <name evidence="2" type="ORF">HHUB_4076</name>
</gene>